<protein>
    <submittedName>
        <fullName evidence="2">Uncharacterized protein</fullName>
    </submittedName>
</protein>
<evidence type="ECO:0000313" key="2">
    <source>
        <dbReference type="EMBL" id="CAG5085010.1"/>
    </source>
</evidence>
<keyword evidence="1" id="KW-0812">Transmembrane</keyword>
<dbReference type="EMBL" id="OU015584">
    <property type="protein sequence ID" value="CAG5085010.1"/>
    <property type="molecule type" value="Genomic_DNA"/>
</dbReference>
<proteinExistence type="predicted"/>
<feature type="transmembrane region" description="Helical" evidence="1">
    <location>
        <begin position="114"/>
        <end position="133"/>
    </location>
</feature>
<reference evidence="2" key="1">
    <citation type="submission" date="2021-04" db="EMBL/GenBank/DDBJ databases">
        <authorList>
            <person name="Rodrigo-Torres L."/>
            <person name="Arahal R. D."/>
            <person name="Lucena T."/>
        </authorList>
    </citation>
    <scope>NUCLEOTIDE SEQUENCE</scope>
    <source>
        <strain evidence="2">AS29M-1</strain>
    </source>
</reference>
<feature type="transmembrane region" description="Helical" evidence="1">
    <location>
        <begin position="187"/>
        <end position="205"/>
    </location>
</feature>
<dbReference type="AlphaFoldDB" id="A0A916JPH4"/>
<gene>
    <name evidence="2" type="ORF">CRYO30217_02623</name>
</gene>
<keyword evidence="1" id="KW-1133">Transmembrane helix</keyword>
<sequence length="213" mass="23573">MEENKKHLEDLTHIRSMMERSSRFLSLSGLSGVFAGIYAIIGAAIVYFDINVGYAEYIRNTAGGGEDQNKKLVFLVSVALLVLVASLVTGYLFTSRKAKKQGLKVWDKSARHMMLNLFVPLIAGGALCVIMMAHGLLGMVAPLTLIFYGLGLYSSSKYSFIELKYLGISEILLGLISAYFYGKGLLFWTIGFGVMHIFYGALMYFKYEKPAKG</sequence>
<keyword evidence="3" id="KW-1185">Reference proteome</keyword>
<organism evidence="2 3">
    <name type="scientific">Parvicella tangerina</name>
    <dbReference type="NCBI Taxonomy" id="2829795"/>
    <lineage>
        <taxon>Bacteria</taxon>
        <taxon>Pseudomonadati</taxon>
        <taxon>Bacteroidota</taxon>
        <taxon>Flavobacteriia</taxon>
        <taxon>Flavobacteriales</taxon>
        <taxon>Parvicellaceae</taxon>
        <taxon>Parvicella</taxon>
    </lineage>
</organism>
<feature type="transmembrane region" description="Helical" evidence="1">
    <location>
        <begin position="24"/>
        <end position="48"/>
    </location>
</feature>
<name>A0A916JPH4_9FLAO</name>
<keyword evidence="1" id="KW-0472">Membrane</keyword>
<dbReference type="Proteomes" id="UP000683507">
    <property type="component" value="Chromosome"/>
</dbReference>
<evidence type="ECO:0000313" key="3">
    <source>
        <dbReference type="Proteomes" id="UP000683507"/>
    </source>
</evidence>
<feature type="transmembrane region" description="Helical" evidence="1">
    <location>
        <begin position="72"/>
        <end position="93"/>
    </location>
</feature>
<accession>A0A916JPH4</accession>
<dbReference type="RefSeq" id="WP_258542841.1">
    <property type="nucleotide sequence ID" value="NZ_OU015584.1"/>
</dbReference>
<dbReference type="KEGG" id="ptan:CRYO30217_02623"/>
<evidence type="ECO:0000256" key="1">
    <source>
        <dbReference type="SAM" id="Phobius"/>
    </source>
</evidence>